<keyword evidence="1" id="KW-1133">Transmembrane helix</keyword>
<feature type="transmembrane region" description="Helical" evidence="1">
    <location>
        <begin position="24"/>
        <end position="50"/>
    </location>
</feature>
<reference evidence="2 3" key="1">
    <citation type="submission" date="2024-08" db="EMBL/GenBank/DDBJ databases">
        <title>Insights into the chromosomal genome structure of Flemingia macrophylla.</title>
        <authorList>
            <person name="Ding Y."/>
            <person name="Zhao Y."/>
            <person name="Bi W."/>
            <person name="Wu M."/>
            <person name="Zhao G."/>
            <person name="Gong Y."/>
            <person name="Li W."/>
            <person name="Zhang P."/>
        </authorList>
    </citation>
    <scope>NUCLEOTIDE SEQUENCE [LARGE SCALE GENOMIC DNA]</scope>
    <source>
        <strain evidence="2">DYQJB</strain>
        <tissue evidence="2">Leaf</tissue>
    </source>
</reference>
<keyword evidence="1" id="KW-0812">Transmembrane</keyword>
<evidence type="ECO:0000313" key="2">
    <source>
        <dbReference type="EMBL" id="KAL2322716.1"/>
    </source>
</evidence>
<dbReference type="AlphaFoldDB" id="A0ABD1LH02"/>
<dbReference type="Proteomes" id="UP001603857">
    <property type="component" value="Unassembled WGS sequence"/>
</dbReference>
<comment type="caution">
    <text evidence="2">The sequence shown here is derived from an EMBL/GenBank/DDBJ whole genome shotgun (WGS) entry which is preliminary data.</text>
</comment>
<accession>A0ABD1LH02</accession>
<gene>
    <name evidence="2" type="ORF">Fmac_027095</name>
</gene>
<dbReference type="EMBL" id="JBGMDY010000009">
    <property type="protein sequence ID" value="KAL2322716.1"/>
    <property type="molecule type" value="Genomic_DNA"/>
</dbReference>
<evidence type="ECO:0000256" key="1">
    <source>
        <dbReference type="SAM" id="Phobius"/>
    </source>
</evidence>
<name>A0ABD1LH02_9FABA</name>
<proteinExistence type="predicted"/>
<keyword evidence="1" id="KW-0472">Membrane</keyword>
<evidence type="ECO:0000313" key="3">
    <source>
        <dbReference type="Proteomes" id="UP001603857"/>
    </source>
</evidence>
<organism evidence="2 3">
    <name type="scientific">Flemingia macrophylla</name>
    <dbReference type="NCBI Taxonomy" id="520843"/>
    <lineage>
        <taxon>Eukaryota</taxon>
        <taxon>Viridiplantae</taxon>
        <taxon>Streptophyta</taxon>
        <taxon>Embryophyta</taxon>
        <taxon>Tracheophyta</taxon>
        <taxon>Spermatophyta</taxon>
        <taxon>Magnoliopsida</taxon>
        <taxon>eudicotyledons</taxon>
        <taxon>Gunneridae</taxon>
        <taxon>Pentapetalae</taxon>
        <taxon>rosids</taxon>
        <taxon>fabids</taxon>
        <taxon>Fabales</taxon>
        <taxon>Fabaceae</taxon>
        <taxon>Papilionoideae</taxon>
        <taxon>50 kb inversion clade</taxon>
        <taxon>NPAAA clade</taxon>
        <taxon>indigoferoid/millettioid clade</taxon>
        <taxon>Phaseoleae</taxon>
        <taxon>Flemingia</taxon>
    </lineage>
</organism>
<keyword evidence="3" id="KW-1185">Reference proteome</keyword>
<protein>
    <submittedName>
        <fullName evidence="2">Uncharacterized protein</fullName>
    </submittedName>
</protein>
<sequence>MLVSEIYNYVGLIWKELGLLNLKVVFGLVSSVNLEALIVISAYLQAILVVERRNKLWYWNLNWRRWFEWELEQLQEFSQLINSVLYSNQLQDTWTWGHSSSGGFSVKSAYCVLSDSLQLLPSQPDLFSDLWLIAVPPSAYFPLETTSFSSLCLANQSKPTV</sequence>